<dbReference type="EMBL" id="CP001819">
    <property type="protein sequence ID" value="ACZ23398.1"/>
    <property type="molecule type" value="Genomic_DNA"/>
</dbReference>
<feature type="transmembrane region" description="Helical" evidence="1">
    <location>
        <begin position="103"/>
        <end position="121"/>
    </location>
</feature>
<dbReference type="eggNOG" id="ENOG5033H47">
    <property type="taxonomic scope" value="Bacteria"/>
</dbReference>
<organism evidence="2 3">
    <name type="scientific">Sanguibacter keddieii (strain ATCC 51767 / DSM 10542 / NCFB 3025 / ST-74)</name>
    <dbReference type="NCBI Taxonomy" id="446469"/>
    <lineage>
        <taxon>Bacteria</taxon>
        <taxon>Bacillati</taxon>
        <taxon>Actinomycetota</taxon>
        <taxon>Actinomycetes</taxon>
        <taxon>Micrococcales</taxon>
        <taxon>Sanguibacteraceae</taxon>
        <taxon>Sanguibacter</taxon>
    </lineage>
</organism>
<protein>
    <submittedName>
        <fullName evidence="2">Uncharacterized protein</fullName>
    </submittedName>
</protein>
<reference evidence="2 3" key="1">
    <citation type="journal article" date="2009" name="Stand. Genomic Sci.">
        <title>Complete genome sequence of Sanguibacter keddieii type strain (ST-74).</title>
        <authorList>
            <person name="Ivanova N."/>
            <person name="Sikorski J."/>
            <person name="Sims D."/>
            <person name="Brettin T."/>
            <person name="Detter J.C."/>
            <person name="Han C."/>
            <person name="Lapidus A."/>
            <person name="Copeland A."/>
            <person name="Glavina Del Rio T."/>
            <person name="Nolan M."/>
            <person name="Chen F."/>
            <person name="Lucas S."/>
            <person name="Tice H."/>
            <person name="Cheng J.F."/>
            <person name="Bruce D."/>
            <person name="Goodwin L."/>
            <person name="Pitluck S."/>
            <person name="Pati A."/>
            <person name="Mavromatis K."/>
            <person name="Chen A."/>
            <person name="Palaniappan K."/>
            <person name="D'haeseleer P."/>
            <person name="Chain P."/>
            <person name="Bristow J."/>
            <person name="Eisen J.A."/>
            <person name="Markowitz V."/>
            <person name="Hugenholtz P."/>
            <person name="Goker M."/>
            <person name="Pukall R."/>
            <person name="Klenk H.P."/>
            <person name="Kyrpides N.C."/>
        </authorList>
    </citation>
    <scope>NUCLEOTIDE SEQUENCE [LARGE SCALE GENOMIC DNA]</scope>
    <source>
        <strain evidence="3">ATCC 51767 / DSM 10542 / NCFB 3025 / ST-74</strain>
    </source>
</reference>
<keyword evidence="1" id="KW-1133">Transmembrane helix</keyword>
<feature type="transmembrane region" description="Helical" evidence="1">
    <location>
        <begin position="127"/>
        <end position="146"/>
    </location>
</feature>
<dbReference type="AlphaFoldDB" id="D1BEW2"/>
<evidence type="ECO:0000313" key="3">
    <source>
        <dbReference type="Proteomes" id="UP000000322"/>
    </source>
</evidence>
<sequence>MTTTERTARLWLRAYPRRWRYAYGEDLVGTLLDLAGPDARTVRLGDGVSVVRAGWALRWREHPPLGPWLAYRLRERGLPAQYRPWLMDDLLGRFHALRSTGTGIVAAAVVLLGLVAVLPFLAPLLAVAPEAIVTGFGGMLLVTAVVQPRARARHIWQRDVSGWLPPELRPRGERWKAEVELAQYRASLRRDGDGYDGMDGFATDGGAGRG</sequence>
<keyword evidence="1" id="KW-0472">Membrane</keyword>
<keyword evidence="1" id="KW-0812">Transmembrane</keyword>
<dbReference type="HOGENOM" id="CLU_1309393_0_0_11"/>
<evidence type="ECO:0000313" key="2">
    <source>
        <dbReference type="EMBL" id="ACZ23398.1"/>
    </source>
</evidence>
<keyword evidence="3" id="KW-1185">Reference proteome</keyword>
<dbReference type="STRING" id="446469.Sked_35100"/>
<accession>D1BEW2</accession>
<evidence type="ECO:0000256" key="1">
    <source>
        <dbReference type="SAM" id="Phobius"/>
    </source>
</evidence>
<dbReference type="RefSeq" id="WP_012868466.1">
    <property type="nucleotide sequence ID" value="NC_013521.1"/>
</dbReference>
<proteinExistence type="predicted"/>
<gene>
    <name evidence="2" type="ordered locus">Sked_35100</name>
</gene>
<dbReference type="KEGG" id="ske:Sked_35100"/>
<name>D1BEW2_SANKS</name>
<dbReference type="Proteomes" id="UP000000322">
    <property type="component" value="Chromosome"/>
</dbReference>